<organism evidence="1 2">
    <name type="scientific">Penicillium roqueforti (strain FM164)</name>
    <dbReference type="NCBI Taxonomy" id="1365484"/>
    <lineage>
        <taxon>Eukaryota</taxon>
        <taxon>Fungi</taxon>
        <taxon>Dikarya</taxon>
        <taxon>Ascomycota</taxon>
        <taxon>Pezizomycotina</taxon>
        <taxon>Eurotiomycetes</taxon>
        <taxon>Eurotiomycetidae</taxon>
        <taxon>Eurotiales</taxon>
        <taxon>Aspergillaceae</taxon>
        <taxon>Penicillium</taxon>
    </lineage>
</organism>
<evidence type="ECO:0000313" key="2">
    <source>
        <dbReference type="Proteomes" id="UP000030686"/>
    </source>
</evidence>
<dbReference type="AlphaFoldDB" id="W6QMQ4"/>
<sequence>MLISLQQGLASAILLSYDVEGLLSGDIFSSGGWMWHIALNGVRLVNSSDHSDGIG</sequence>
<evidence type="ECO:0000313" key="1">
    <source>
        <dbReference type="EMBL" id="CDM38163.1"/>
    </source>
</evidence>
<protein>
    <submittedName>
        <fullName evidence="1">Uncharacterized protein</fullName>
    </submittedName>
</protein>
<accession>W6QMQ4</accession>
<gene>
    <name evidence="1" type="ORF">PROQFM164_S09g000079</name>
</gene>
<keyword evidence="2" id="KW-1185">Reference proteome</keyword>
<dbReference type="EMBL" id="HG792023">
    <property type="protein sequence ID" value="CDM38163.1"/>
    <property type="molecule type" value="Genomic_DNA"/>
</dbReference>
<proteinExistence type="predicted"/>
<reference evidence="1" key="1">
    <citation type="journal article" date="2014" name="Nat. Commun.">
        <title>Multiple recent horizontal transfers of a large genomic region in cheese making fungi.</title>
        <authorList>
            <person name="Cheeseman K."/>
            <person name="Ropars J."/>
            <person name="Renault P."/>
            <person name="Dupont J."/>
            <person name="Gouzy J."/>
            <person name="Branca A."/>
            <person name="Abraham A.L."/>
            <person name="Ceppi M."/>
            <person name="Conseiller E."/>
            <person name="Debuchy R."/>
            <person name="Malagnac F."/>
            <person name="Goarin A."/>
            <person name="Silar P."/>
            <person name="Lacoste S."/>
            <person name="Sallet E."/>
            <person name="Bensimon A."/>
            <person name="Giraud T."/>
            <person name="Brygoo Y."/>
        </authorList>
    </citation>
    <scope>NUCLEOTIDE SEQUENCE [LARGE SCALE GENOMIC DNA]</scope>
    <source>
        <strain evidence="1">FM164</strain>
    </source>
</reference>
<dbReference type="Proteomes" id="UP000030686">
    <property type="component" value="Unassembled WGS sequence"/>
</dbReference>
<name>W6QMQ4_PENRF</name>